<feature type="signal peptide" evidence="10">
    <location>
        <begin position="1"/>
        <end position="22"/>
    </location>
</feature>
<keyword evidence="3 8" id="KW-1134">Transmembrane beta strand</keyword>
<sequence length="1013" mass="111421">MKNFKRLFLLFTMTCCFTNAFAQSTITGVILDAEDGSELPGVNVVIKGTDAGTVSDFTGSFQLNAEAGQTLIFSFIGYKPKEVLVGNQSHIEVKLGADLVQLDDVVVTAFGLKKEKKALAYAVSEVKGSDLTNQRSGSAATALSGRVAGLEVSGNAPGQATRVTIRGNTSISGNNQPLYVIDGVPMDNSIQGGADRWGGVDMGDGISGLNQDDIESMNVLKGPAATALYGSRGQNGVILITTKGGSSQKGIGVEFNANNTVNQAYGSYDSRQSLYGQGTRGVAPGNAADARSTGLSSWGPKMNGQQATHYDGSTYSMTDAYDPMDFYQMGYTLSNSVALSAGNETIQTRLSISDERIQGVNPSEMIKRNSINLRTSANLTDKFRVDSKLTYMNQQGQNRMKGSQDGGNARKTLGRIPASMPLDLLRQNASNGFFNNDIYSANPFWITENLENSDSRNRLLGYVSLSYDLTDWLTVTARSGGDGFVLQRRDLMPIGTPWAAIGELEEETSQVAELNHDLMFVYNYDINPDWNISGTFGGNLRQNSSRVDGIKAVQFNSPDFYHWTNAQSVETRQQMYYKETQSLFASTDIGYKNMLFMTITGRNDWSSTLPAHNNSYFYPSLSSSFVFSEAFDMPSWVSFGKVRGSWAKVGNDTDPYQLQLQYNMMGQGFPSFGRPPLGGIEGADMPNANLKSESTYSYEFGVDMKFLDNRLGFDVAYYNQLTVDQLMPVQISNTTGYERMWTNAGSVRNHGIELSVYATPIQTSDFSWDIGMNFNKNVNVVEELSEGIDQLIIGDFGNLQVQARPGEKYGAIVGYDYARDDNGAIMHNEDGLPMQATSSSVLGHVIPDWTAGLSNNFKYKNWNFGFLIDMKYGGSLYSSTNAMMYSAGTHSNTLEGREEYYNAGDQLRETMVDPEDYYKQIGSNIHSEFVYDASYVRMRELSFGYTFDNEMLGKTPFESVRLSFVMGNPFFIWRAAPNIDPTQLLNADNSGLGYEMGGAPSIRSYGFNLNFRL</sequence>
<evidence type="ECO:0000256" key="3">
    <source>
        <dbReference type="ARBA" id="ARBA00022452"/>
    </source>
</evidence>
<comment type="subcellular location">
    <subcellularLocation>
        <location evidence="1 8">Cell outer membrane</location>
        <topology evidence="1 8">Multi-pass membrane protein</topology>
    </subcellularLocation>
</comment>
<dbReference type="SUPFAM" id="SSF49464">
    <property type="entry name" value="Carboxypeptidase regulatory domain-like"/>
    <property type="match status" value="1"/>
</dbReference>
<dbReference type="EMBL" id="AP025296">
    <property type="protein sequence ID" value="BDD01905.1"/>
    <property type="molecule type" value="Genomic_DNA"/>
</dbReference>
<evidence type="ECO:0000313" key="13">
    <source>
        <dbReference type="Proteomes" id="UP001354989"/>
    </source>
</evidence>
<dbReference type="PANTHER" id="PTHR30069">
    <property type="entry name" value="TONB-DEPENDENT OUTER MEMBRANE RECEPTOR"/>
    <property type="match status" value="1"/>
</dbReference>
<evidence type="ECO:0000256" key="1">
    <source>
        <dbReference type="ARBA" id="ARBA00004571"/>
    </source>
</evidence>
<keyword evidence="2 8" id="KW-0813">Transport</keyword>
<dbReference type="Proteomes" id="UP001354989">
    <property type="component" value="Plasmid pPP4"/>
</dbReference>
<evidence type="ECO:0000256" key="5">
    <source>
        <dbReference type="ARBA" id="ARBA00022729"/>
    </source>
</evidence>
<accession>A0ABN6LFF1</accession>
<reference evidence="12 13" key="1">
    <citation type="submission" date="2021-12" db="EMBL/GenBank/DDBJ databases">
        <title>Genome sequencing of bacteria with rrn-lacking chromosome and rrn-plasmid.</title>
        <authorList>
            <person name="Anda M."/>
            <person name="Iwasaki W."/>
        </authorList>
    </citation>
    <scope>NUCLEOTIDE SEQUENCE [LARGE SCALE GENOMIC DNA]</scope>
    <source>
        <strain evidence="12 13">NBRC 101262</strain>
        <plasmid evidence="12 13">pPP4</plasmid>
    </source>
</reference>
<dbReference type="PROSITE" id="PS52016">
    <property type="entry name" value="TONB_DEPENDENT_REC_3"/>
    <property type="match status" value="1"/>
</dbReference>
<evidence type="ECO:0000256" key="8">
    <source>
        <dbReference type="PROSITE-ProRule" id="PRU01360"/>
    </source>
</evidence>
<dbReference type="InterPro" id="IPR039426">
    <property type="entry name" value="TonB-dep_rcpt-like"/>
</dbReference>
<evidence type="ECO:0000256" key="7">
    <source>
        <dbReference type="ARBA" id="ARBA00023237"/>
    </source>
</evidence>
<feature type="region of interest" description="Disordered" evidence="9">
    <location>
        <begin position="278"/>
        <end position="300"/>
    </location>
</feature>
<evidence type="ECO:0000256" key="2">
    <source>
        <dbReference type="ARBA" id="ARBA00022448"/>
    </source>
</evidence>
<geneLocation type="plasmid" evidence="12 13">
    <name>pPP4</name>
</geneLocation>
<comment type="similarity">
    <text evidence="8">Belongs to the TonB-dependent receptor family.</text>
</comment>
<name>A0ABN6LFF1_9BACT</name>
<dbReference type="SUPFAM" id="SSF56935">
    <property type="entry name" value="Porins"/>
    <property type="match status" value="1"/>
</dbReference>
<keyword evidence="5 10" id="KW-0732">Signal</keyword>
<keyword evidence="4 8" id="KW-0812">Transmembrane</keyword>
<dbReference type="Gene3D" id="2.170.130.10">
    <property type="entry name" value="TonB-dependent receptor, plug domain"/>
    <property type="match status" value="1"/>
</dbReference>
<dbReference type="Pfam" id="PF13715">
    <property type="entry name" value="CarbopepD_reg_2"/>
    <property type="match status" value="1"/>
</dbReference>
<feature type="chain" id="PRO_5046765653" evidence="10">
    <location>
        <begin position="23"/>
        <end position="1013"/>
    </location>
</feature>
<keyword evidence="12" id="KW-0614">Plasmid</keyword>
<dbReference type="NCBIfam" id="TIGR04056">
    <property type="entry name" value="OMP_RagA_SusC"/>
    <property type="match status" value="1"/>
</dbReference>
<dbReference type="RefSeq" id="WP_338399103.1">
    <property type="nucleotide sequence ID" value="NZ_AP025296.1"/>
</dbReference>
<protein>
    <submittedName>
        <fullName evidence="12">SusC/RagA family TonB-linked outer membrane protein</fullName>
    </submittedName>
</protein>
<feature type="domain" description="TonB-dependent receptor plug" evidence="11">
    <location>
        <begin position="116"/>
        <end position="237"/>
    </location>
</feature>
<evidence type="ECO:0000256" key="4">
    <source>
        <dbReference type="ARBA" id="ARBA00022692"/>
    </source>
</evidence>
<dbReference type="Pfam" id="PF07715">
    <property type="entry name" value="Plug"/>
    <property type="match status" value="1"/>
</dbReference>
<dbReference type="InterPro" id="IPR023997">
    <property type="entry name" value="TonB-dep_OMP_SusC/RagA_CS"/>
</dbReference>
<evidence type="ECO:0000259" key="11">
    <source>
        <dbReference type="Pfam" id="PF07715"/>
    </source>
</evidence>
<evidence type="ECO:0000256" key="9">
    <source>
        <dbReference type="SAM" id="MobiDB-lite"/>
    </source>
</evidence>
<dbReference type="InterPro" id="IPR023996">
    <property type="entry name" value="TonB-dep_OMP_SusC/RagA"/>
</dbReference>
<keyword evidence="7 8" id="KW-0998">Cell outer membrane</keyword>
<keyword evidence="13" id="KW-1185">Reference proteome</keyword>
<keyword evidence="6 8" id="KW-0472">Membrane</keyword>
<gene>
    <name evidence="12" type="ORF">PEPS_41850</name>
</gene>
<proteinExistence type="inferred from homology"/>
<dbReference type="InterPro" id="IPR036942">
    <property type="entry name" value="Beta-barrel_TonB_sf"/>
</dbReference>
<evidence type="ECO:0000256" key="10">
    <source>
        <dbReference type="SAM" id="SignalP"/>
    </source>
</evidence>
<dbReference type="NCBIfam" id="TIGR04057">
    <property type="entry name" value="SusC_RagA_signa"/>
    <property type="match status" value="1"/>
</dbReference>
<dbReference type="Gene3D" id="2.40.170.20">
    <property type="entry name" value="TonB-dependent receptor, beta-barrel domain"/>
    <property type="match status" value="1"/>
</dbReference>
<dbReference type="InterPro" id="IPR037066">
    <property type="entry name" value="Plug_dom_sf"/>
</dbReference>
<evidence type="ECO:0000313" key="12">
    <source>
        <dbReference type="EMBL" id="BDD01905.1"/>
    </source>
</evidence>
<evidence type="ECO:0000256" key="6">
    <source>
        <dbReference type="ARBA" id="ARBA00023136"/>
    </source>
</evidence>
<dbReference type="Gene3D" id="2.60.40.1120">
    <property type="entry name" value="Carboxypeptidase-like, regulatory domain"/>
    <property type="match status" value="1"/>
</dbReference>
<dbReference type="PANTHER" id="PTHR30069:SF29">
    <property type="entry name" value="HEMOGLOBIN AND HEMOGLOBIN-HAPTOGLOBIN-BINDING PROTEIN 1-RELATED"/>
    <property type="match status" value="1"/>
</dbReference>
<organism evidence="12 13">
    <name type="scientific">Persicobacter psychrovividus</name>
    <dbReference type="NCBI Taxonomy" id="387638"/>
    <lineage>
        <taxon>Bacteria</taxon>
        <taxon>Pseudomonadati</taxon>
        <taxon>Bacteroidota</taxon>
        <taxon>Cytophagia</taxon>
        <taxon>Cytophagales</taxon>
        <taxon>Persicobacteraceae</taxon>
        <taxon>Persicobacter</taxon>
    </lineage>
</organism>
<dbReference type="InterPro" id="IPR012910">
    <property type="entry name" value="Plug_dom"/>
</dbReference>
<dbReference type="InterPro" id="IPR008969">
    <property type="entry name" value="CarboxyPept-like_regulatory"/>
</dbReference>